<evidence type="ECO:0000313" key="5">
    <source>
        <dbReference type="Proteomes" id="UP000324091"/>
    </source>
</evidence>
<name>A0A5C6P389_9TELE</name>
<evidence type="ECO:0000256" key="1">
    <source>
        <dbReference type="ARBA" id="ARBA00009934"/>
    </source>
</evidence>
<dbReference type="AlphaFoldDB" id="A0A5C6P389"/>
<dbReference type="Pfam" id="PF03099">
    <property type="entry name" value="BPL_LplA_LipB"/>
    <property type="match status" value="1"/>
</dbReference>
<sequence length="273" mass="29833">MTPGMTPALPLKEPPMSTTFGTLSLSGTEPEQRIGSDVCSEDTALLQCQRLSRGHQPSLASTRKLSFQCGPDPSWFFSNPPRSSRRGLTLHSPKDVGLIAIAAHQIQGRGRGRNAWLSPLGCAMFTVGLQVELSSRLGRRIPFLQHLAALAVVEAVRTLPGYEDIDLRVKWPNDIYYSNLIKLGGILVTSTLMGSTFHLLIGCGFNVTNSNPTVCINDLIQQHNLEHDGSLQPLSCAQLIARTVSCLETLISSFQQGGADAVLPAYYKRWLHR</sequence>
<dbReference type="EMBL" id="RHFK02000006">
    <property type="protein sequence ID" value="TWW74212.1"/>
    <property type="molecule type" value="Genomic_DNA"/>
</dbReference>
<dbReference type="Proteomes" id="UP000324091">
    <property type="component" value="Chromosome 14"/>
</dbReference>
<dbReference type="PANTHER" id="PTHR12835">
    <property type="entry name" value="BIOTIN PROTEIN LIGASE"/>
    <property type="match status" value="1"/>
</dbReference>
<keyword evidence="5" id="KW-1185">Reference proteome</keyword>
<evidence type="ECO:0000256" key="2">
    <source>
        <dbReference type="ARBA" id="ARBA00022598"/>
    </source>
</evidence>
<dbReference type="PANTHER" id="PTHR12835:SF5">
    <property type="entry name" value="BIOTIN--PROTEIN LIGASE"/>
    <property type="match status" value="1"/>
</dbReference>
<dbReference type="CDD" id="cd16442">
    <property type="entry name" value="BPL"/>
    <property type="match status" value="1"/>
</dbReference>
<dbReference type="PROSITE" id="PS51733">
    <property type="entry name" value="BPL_LPL_CATALYTIC"/>
    <property type="match status" value="1"/>
</dbReference>
<comment type="similarity">
    <text evidence="1">Belongs to the biotin--protein ligase family.</text>
</comment>
<dbReference type="InterPro" id="IPR004143">
    <property type="entry name" value="BPL_LPL_catalytic"/>
</dbReference>
<evidence type="ECO:0000259" key="3">
    <source>
        <dbReference type="PROSITE" id="PS51733"/>
    </source>
</evidence>
<dbReference type="SUPFAM" id="SSF55681">
    <property type="entry name" value="Class II aaRS and biotin synthetases"/>
    <property type="match status" value="1"/>
</dbReference>
<keyword evidence="2 4" id="KW-0436">Ligase</keyword>
<comment type="caution">
    <text evidence="4">The sequence shown here is derived from an EMBL/GenBank/DDBJ whole genome shotgun (WGS) entry which is preliminary data.</text>
</comment>
<dbReference type="GO" id="GO:0004077">
    <property type="term" value="F:biotin--[biotin carboxyl-carrier protein] ligase activity"/>
    <property type="evidence" value="ECO:0007669"/>
    <property type="project" value="InterPro"/>
</dbReference>
<proteinExistence type="inferred from homology"/>
<gene>
    <name evidence="4" type="ORF">D4764_14G0002130</name>
</gene>
<dbReference type="GO" id="GO:0005737">
    <property type="term" value="C:cytoplasm"/>
    <property type="evidence" value="ECO:0007669"/>
    <property type="project" value="TreeGrafter"/>
</dbReference>
<dbReference type="Gene3D" id="3.30.930.10">
    <property type="entry name" value="Bira Bifunctional Protein, Domain 2"/>
    <property type="match status" value="1"/>
</dbReference>
<feature type="domain" description="BPL/LPL catalytic" evidence="3">
    <location>
        <begin position="68"/>
        <end position="255"/>
    </location>
</feature>
<accession>A0A5C6P389</accession>
<protein>
    <submittedName>
        <fullName evidence="4">Biotin--protein ligase</fullName>
    </submittedName>
</protein>
<dbReference type="InterPro" id="IPR004408">
    <property type="entry name" value="Biotin_CoA_COase_ligase"/>
</dbReference>
<dbReference type="InterPro" id="IPR045864">
    <property type="entry name" value="aa-tRNA-synth_II/BPL/LPL"/>
</dbReference>
<reference evidence="4 5" key="1">
    <citation type="submission" date="2019-04" db="EMBL/GenBank/DDBJ databases">
        <title>Chromosome genome assembly for Takifugu flavidus.</title>
        <authorList>
            <person name="Xiao S."/>
        </authorList>
    </citation>
    <scope>NUCLEOTIDE SEQUENCE [LARGE SCALE GENOMIC DNA]</scope>
    <source>
        <strain evidence="4">HTHZ2018</strain>
        <tissue evidence="4">Muscle</tissue>
    </source>
</reference>
<organism evidence="4 5">
    <name type="scientific">Takifugu flavidus</name>
    <name type="common">sansaifugu</name>
    <dbReference type="NCBI Taxonomy" id="433684"/>
    <lineage>
        <taxon>Eukaryota</taxon>
        <taxon>Metazoa</taxon>
        <taxon>Chordata</taxon>
        <taxon>Craniata</taxon>
        <taxon>Vertebrata</taxon>
        <taxon>Euteleostomi</taxon>
        <taxon>Actinopterygii</taxon>
        <taxon>Neopterygii</taxon>
        <taxon>Teleostei</taxon>
        <taxon>Neoteleostei</taxon>
        <taxon>Acanthomorphata</taxon>
        <taxon>Eupercaria</taxon>
        <taxon>Tetraodontiformes</taxon>
        <taxon>Tetradontoidea</taxon>
        <taxon>Tetraodontidae</taxon>
        <taxon>Takifugu</taxon>
    </lineage>
</organism>
<evidence type="ECO:0000313" key="4">
    <source>
        <dbReference type="EMBL" id="TWW74212.1"/>
    </source>
</evidence>